<dbReference type="NCBIfam" id="NF006330">
    <property type="entry name" value="PRK08560.1"/>
    <property type="match status" value="1"/>
</dbReference>
<dbReference type="GO" id="GO:0005524">
    <property type="term" value="F:ATP binding"/>
    <property type="evidence" value="ECO:0007669"/>
    <property type="project" value="UniProtKB-UniRule"/>
</dbReference>
<comment type="similarity">
    <text evidence="8">Belongs to the class-I aminoacyl-tRNA synthetase family. TyrS type 3 subfamily.</text>
</comment>
<evidence type="ECO:0000256" key="1">
    <source>
        <dbReference type="ARBA" id="ARBA00022490"/>
    </source>
</evidence>
<comment type="subcellular location">
    <subcellularLocation>
        <location evidence="8">Cytoplasm</location>
    </subcellularLocation>
</comment>
<dbReference type="GO" id="GO:0004831">
    <property type="term" value="F:tyrosine-tRNA ligase activity"/>
    <property type="evidence" value="ECO:0007669"/>
    <property type="project" value="UniProtKB-UniRule"/>
</dbReference>
<reference evidence="10" key="1">
    <citation type="journal article" date="2015" name="MBio">
        <title>Genome-resolved metagenomic analysis reveals roles for candidate phyla and other microbial community members in biogeochemical transformations in oil reservoirs.</title>
        <authorList>
            <person name="Hu P."/>
            <person name="Tom L."/>
            <person name="Singh A."/>
            <person name="Thomas B.C."/>
            <person name="Baker B.J."/>
            <person name="Piceno Y.M."/>
            <person name="Andersen G.L."/>
            <person name="Banfield J.F."/>
        </authorList>
    </citation>
    <scope>NUCLEOTIDE SEQUENCE [LARGE SCALE GENOMIC DNA]</scope>
    <source>
        <strain evidence="9">62_101</strain>
        <strain evidence="10">63_41</strain>
    </source>
</reference>
<evidence type="ECO:0000313" key="9">
    <source>
        <dbReference type="EMBL" id="KUK63377.1"/>
    </source>
</evidence>
<dbReference type="Gene3D" id="1.10.240.10">
    <property type="entry name" value="Tyrosyl-Transfer RNA Synthetase"/>
    <property type="match status" value="1"/>
</dbReference>
<dbReference type="InterPro" id="IPR023617">
    <property type="entry name" value="Tyr-tRNA-ligase_arc/euk-type"/>
</dbReference>
<evidence type="ECO:0000313" key="11">
    <source>
        <dbReference type="Proteomes" id="UP000054323"/>
    </source>
</evidence>
<dbReference type="InterPro" id="IPR002307">
    <property type="entry name" value="Tyr-tRNA-ligase"/>
</dbReference>
<sequence>MDPYELVTRNTVEVVTDEELRALIDRPVKRVYTGYEPSGEIHLGHMVTVNKLMDLQQAGFEVTVLIADLHAFLNRKGTMEEIRETAEYNRRCFEGLGLVGANYVLGSDVQLTPEYELAVLTLSQAITLNRAKRSMDEVGRQMENPTVSQMVYPIMQMVDIMTLKVDAAVGGIDQRKIHMLAREHLPSIGYPAPVCIHTPIINGLDGKKMSSSAGNVISVADSEEGIRQKMKKAFCPPEVENNPVLQILRYHVFPRAGAVTIRRPAKFGGDREFTVYEDLERAYAAGEVHPMDLKAATADHLIDILAPVHDYICSR</sequence>
<proteinExistence type="inferred from homology"/>
<accession>A0A117MI68</accession>
<feature type="binding site" evidence="8">
    <location>
        <position position="174"/>
    </location>
    <ligand>
        <name>L-tyrosine</name>
        <dbReference type="ChEBI" id="CHEBI:58315"/>
    </ligand>
</feature>
<comment type="subunit">
    <text evidence="8">Homodimer.</text>
</comment>
<dbReference type="GO" id="GO:0005737">
    <property type="term" value="C:cytoplasm"/>
    <property type="evidence" value="ECO:0007669"/>
    <property type="project" value="UniProtKB-SubCell"/>
</dbReference>
<comment type="function">
    <text evidence="8">Catalyzes the attachment of tyrosine to tRNA(Tyr) in a two-step reaction: tyrosine is first activated by ATP to form Tyr-AMP and then transferred to the acceptor end of tRNA(Tyr).</text>
</comment>
<dbReference type="NCBIfam" id="TIGR00234">
    <property type="entry name" value="tyrS"/>
    <property type="match status" value="1"/>
</dbReference>
<reference evidence="11 12" key="2">
    <citation type="journal article" date="2015" name="MBio">
        <title>Genome-Resolved Metagenomic Analysis Reveals Roles for Candidate Phyla and Other Microbial Community Members in Biogeochemical Transformations in Oil Reservoirs.</title>
        <authorList>
            <person name="Hu P."/>
            <person name="Tom L."/>
            <person name="Singh A."/>
            <person name="Thomas B.C."/>
            <person name="Baker B.J."/>
            <person name="Piceno Y.M."/>
            <person name="Andersen G.L."/>
            <person name="Banfield J.F."/>
        </authorList>
    </citation>
    <scope>NUCLEOTIDE SEQUENCE [LARGE SCALE GENOMIC DNA]</scope>
</reference>
<evidence type="ECO:0000313" key="10">
    <source>
        <dbReference type="EMBL" id="KUL05372.1"/>
    </source>
</evidence>
<feature type="binding site" evidence="8">
    <location>
        <position position="211"/>
    </location>
    <ligand>
        <name>ATP</name>
        <dbReference type="ChEBI" id="CHEBI:30616"/>
    </ligand>
</feature>
<keyword evidence="4 8" id="KW-0067">ATP-binding</keyword>
<keyword evidence="2 8" id="KW-0436">Ligase</keyword>
<dbReference type="EMBL" id="LGGD01000027">
    <property type="protein sequence ID" value="KUK63377.1"/>
    <property type="molecule type" value="Genomic_DNA"/>
</dbReference>
<name>A0A117MI68_9EURY</name>
<dbReference type="PIRSF" id="PIRSF006588">
    <property type="entry name" value="TyrRS_arch_euk"/>
    <property type="match status" value="1"/>
</dbReference>
<protein>
    <recommendedName>
        <fullName evidence="8">Tyrosine--tRNA ligase</fullName>
        <ecNumber evidence="8">6.1.1.1</ecNumber>
    </recommendedName>
    <alternativeName>
        <fullName evidence="8">Tyrosyl-tRNA synthetase</fullName>
        <shortName evidence="8">TyrRS</shortName>
    </alternativeName>
</protein>
<dbReference type="PROSITE" id="PS00178">
    <property type="entry name" value="AA_TRNA_LIGASE_I"/>
    <property type="match status" value="1"/>
</dbReference>
<dbReference type="Proteomes" id="UP000054598">
    <property type="component" value="Unassembled WGS sequence"/>
</dbReference>
<organism evidence="10 12">
    <name type="scientific">Methanoculleus marisnigri</name>
    <dbReference type="NCBI Taxonomy" id="2198"/>
    <lineage>
        <taxon>Archaea</taxon>
        <taxon>Methanobacteriati</taxon>
        <taxon>Methanobacteriota</taxon>
        <taxon>Stenosarchaea group</taxon>
        <taxon>Methanomicrobia</taxon>
        <taxon>Methanomicrobiales</taxon>
        <taxon>Methanomicrobiaceae</taxon>
        <taxon>Methanoculleus</taxon>
    </lineage>
</organism>
<evidence type="ECO:0000256" key="5">
    <source>
        <dbReference type="ARBA" id="ARBA00022917"/>
    </source>
</evidence>
<feature type="binding site" evidence="8">
    <location>
        <position position="156"/>
    </location>
    <ligand>
        <name>L-tyrosine</name>
        <dbReference type="ChEBI" id="CHEBI:58315"/>
    </ligand>
</feature>
<feature type="binding site" evidence="8">
    <location>
        <position position="32"/>
    </location>
    <ligand>
        <name>L-tyrosine</name>
        <dbReference type="ChEBI" id="CHEBI:58315"/>
    </ligand>
</feature>
<dbReference type="EMBL" id="LGHE01000014">
    <property type="protein sequence ID" value="KUL05372.1"/>
    <property type="molecule type" value="Genomic_DNA"/>
</dbReference>
<evidence type="ECO:0000256" key="3">
    <source>
        <dbReference type="ARBA" id="ARBA00022741"/>
    </source>
</evidence>
<keyword evidence="3 8" id="KW-0547">Nucleotide-binding</keyword>
<comment type="catalytic activity">
    <reaction evidence="7 8">
        <text>tRNA(Tyr) + L-tyrosine + ATP = L-tyrosyl-tRNA(Tyr) + AMP + diphosphate + H(+)</text>
        <dbReference type="Rhea" id="RHEA:10220"/>
        <dbReference type="Rhea" id="RHEA-COMP:9706"/>
        <dbReference type="Rhea" id="RHEA-COMP:9707"/>
        <dbReference type="ChEBI" id="CHEBI:15378"/>
        <dbReference type="ChEBI" id="CHEBI:30616"/>
        <dbReference type="ChEBI" id="CHEBI:33019"/>
        <dbReference type="ChEBI" id="CHEBI:58315"/>
        <dbReference type="ChEBI" id="CHEBI:78442"/>
        <dbReference type="ChEBI" id="CHEBI:78536"/>
        <dbReference type="ChEBI" id="CHEBI:456215"/>
        <dbReference type="EC" id="6.1.1.1"/>
    </reaction>
</comment>
<feature type="binding site" evidence="8">
    <location>
        <position position="152"/>
    </location>
    <ligand>
        <name>L-tyrosine</name>
        <dbReference type="ChEBI" id="CHEBI:58315"/>
    </ligand>
</feature>
<dbReference type="GO" id="GO:0006437">
    <property type="term" value="P:tyrosyl-tRNA aminoacylation"/>
    <property type="evidence" value="ECO:0007669"/>
    <property type="project" value="UniProtKB-UniRule"/>
</dbReference>
<dbReference type="Proteomes" id="UP000054323">
    <property type="component" value="Unassembled WGS sequence"/>
</dbReference>
<dbReference type="InterPro" id="IPR023684">
    <property type="entry name" value="Tyr-tRNA-ligase_3"/>
</dbReference>
<dbReference type="InterPro" id="IPR001412">
    <property type="entry name" value="aa-tRNA-synth_I_CS"/>
</dbReference>
<dbReference type="InterPro" id="IPR050489">
    <property type="entry name" value="Tyr-tRNA_synthase"/>
</dbReference>
<dbReference type="AlphaFoldDB" id="A0A117MI68"/>
<comment type="caution">
    <text evidence="10">The sequence shown here is derived from an EMBL/GenBank/DDBJ whole genome shotgun (WGS) entry which is preliminary data.</text>
</comment>
<keyword evidence="6 8" id="KW-0030">Aminoacyl-tRNA synthetase</keyword>
<evidence type="ECO:0000256" key="2">
    <source>
        <dbReference type="ARBA" id="ARBA00022598"/>
    </source>
</evidence>
<dbReference type="Pfam" id="PF00579">
    <property type="entry name" value="tRNA-synt_1b"/>
    <property type="match status" value="1"/>
</dbReference>
<keyword evidence="5 8" id="KW-0648">Protein biosynthesis</keyword>
<evidence type="ECO:0000256" key="4">
    <source>
        <dbReference type="ARBA" id="ARBA00022840"/>
    </source>
</evidence>
<evidence type="ECO:0000256" key="7">
    <source>
        <dbReference type="ARBA" id="ARBA00048248"/>
    </source>
</evidence>
<dbReference type="PANTHER" id="PTHR46264:SF4">
    <property type="entry name" value="TYROSINE--TRNA LIGASE, CYTOPLASMIC"/>
    <property type="match status" value="1"/>
</dbReference>
<feature type="binding site" evidence="8">
    <location>
        <position position="159"/>
    </location>
    <ligand>
        <name>L-tyrosine</name>
        <dbReference type="ChEBI" id="CHEBI:58315"/>
    </ligand>
</feature>
<evidence type="ECO:0000256" key="6">
    <source>
        <dbReference type="ARBA" id="ARBA00023146"/>
    </source>
</evidence>
<dbReference type="Gene3D" id="3.40.50.620">
    <property type="entry name" value="HUPs"/>
    <property type="match status" value="1"/>
</dbReference>
<dbReference type="SUPFAM" id="SSF52374">
    <property type="entry name" value="Nucleotidylyl transferase"/>
    <property type="match status" value="1"/>
</dbReference>
<feature type="short sequence motif" description="'HIGH' region" evidence="8">
    <location>
        <begin position="37"/>
        <end position="45"/>
    </location>
</feature>
<gene>
    <name evidence="8" type="primary">tyrS</name>
    <name evidence="9" type="ORF">XD82_0361</name>
    <name evidence="10" type="ORF">XE10_0221</name>
</gene>
<dbReference type="InterPro" id="IPR002305">
    <property type="entry name" value="aa-tRNA-synth_Ic"/>
</dbReference>
<keyword evidence="1 8" id="KW-0963">Cytoplasm</keyword>
<evidence type="ECO:0000313" key="12">
    <source>
        <dbReference type="Proteomes" id="UP000054598"/>
    </source>
</evidence>
<evidence type="ECO:0000256" key="8">
    <source>
        <dbReference type="HAMAP-Rule" id="MF_02008"/>
    </source>
</evidence>
<dbReference type="HAMAP" id="MF_02008">
    <property type="entry name" value="Tyr_tRNA_synth_type3"/>
    <property type="match status" value="1"/>
</dbReference>
<dbReference type="PATRIC" id="fig|2198.3.peg.2087"/>
<feature type="short sequence motif" description="'KMSKS' region" evidence="8">
    <location>
        <begin position="208"/>
        <end position="212"/>
    </location>
</feature>
<dbReference type="PRINTS" id="PR01040">
    <property type="entry name" value="TRNASYNTHTYR"/>
</dbReference>
<dbReference type="PANTHER" id="PTHR46264">
    <property type="entry name" value="TYROSINE-TRNA LIGASE"/>
    <property type="match status" value="1"/>
</dbReference>
<dbReference type="EC" id="6.1.1.1" evidence="8"/>
<dbReference type="InterPro" id="IPR014729">
    <property type="entry name" value="Rossmann-like_a/b/a_fold"/>
</dbReference>